<evidence type="ECO:0000313" key="7">
    <source>
        <dbReference type="Proteomes" id="UP000195781"/>
    </source>
</evidence>
<dbReference type="Proteomes" id="UP000195781">
    <property type="component" value="Unassembled WGS sequence"/>
</dbReference>
<dbReference type="Pfam" id="PF01053">
    <property type="entry name" value="Cys_Met_Meta_PP"/>
    <property type="match status" value="1"/>
</dbReference>
<dbReference type="InterPro" id="IPR015422">
    <property type="entry name" value="PyrdxlP-dep_Trfase_small"/>
</dbReference>
<name>A0A1Y3XUS4_9ACTN</name>
<dbReference type="GO" id="GO:0006535">
    <property type="term" value="P:cysteine biosynthetic process from serine"/>
    <property type="evidence" value="ECO:0007669"/>
    <property type="project" value="TreeGrafter"/>
</dbReference>
<evidence type="ECO:0008006" key="8">
    <source>
        <dbReference type="Google" id="ProtNLM"/>
    </source>
</evidence>
<dbReference type="SUPFAM" id="SSF53383">
    <property type="entry name" value="PLP-dependent transferases"/>
    <property type="match status" value="1"/>
</dbReference>
<accession>A0A1Y3XUS4</accession>
<dbReference type="GO" id="GO:0030170">
    <property type="term" value="F:pyridoxal phosphate binding"/>
    <property type="evidence" value="ECO:0007669"/>
    <property type="project" value="InterPro"/>
</dbReference>
<dbReference type="PANTHER" id="PTHR43797">
    <property type="entry name" value="HOMOCYSTEINE/CYSTEINE SYNTHASE"/>
    <property type="match status" value="1"/>
</dbReference>
<reference evidence="7" key="1">
    <citation type="submission" date="2017-04" db="EMBL/GenBank/DDBJ databases">
        <title>Function of individual gut microbiota members based on whole genome sequencing of pure cultures obtained from chicken caecum.</title>
        <authorList>
            <person name="Medvecky M."/>
            <person name="Cejkova D."/>
            <person name="Polansky O."/>
            <person name="Karasova D."/>
            <person name="Kubasova T."/>
            <person name="Cizek A."/>
            <person name="Rychlik I."/>
        </authorList>
    </citation>
    <scope>NUCLEOTIDE SEQUENCE [LARGE SCALE GENOMIC DNA]</scope>
    <source>
        <strain evidence="7">An5</strain>
    </source>
</reference>
<dbReference type="InterPro" id="IPR006235">
    <property type="entry name" value="OAc-hSer/O-AcSer_sulfhydrylase"/>
</dbReference>
<dbReference type="PANTHER" id="PTHR43797:SF2">
    <property type="entry name" value="HOMOCYSTEINE_CYSTEINE SYNTHASE"/>
    <property type="match status" value="1"/>
</dbReference>
<sequence length="375" mass="39569">MSQQLSELCDRYAAAHGARATWIVRAGDAADVLAQTGIVGAHDRIVAFCGSGRARWTELFRWQHLSFADELTPQAFFAASELVDAEQAERDRLVPQGSPASYAHPAGISSGRLFWFVPSIDAATLRVADIRALAAAAQTVGAILVIDNTLPTPFGCRPLAQGAHIVVEALESVAPGMLASPLVAVSVARSQVAHGRHRSANPVAEDAFRLLSFGLGAPGTASAACAPSASDVAALSAALDTLAAREQACFDHARAIASYLSCHPAVGFVRYPGLATHPDCGIAARTLEHGFGAAVGFCLTGSCDEAPRARCERFRALFEHVHAARRSFEDARASISIVDTDEACYLQLFAGVDDPIDVVDSLDQALRLFCNPPEP</sequence>
<dbReference type="GO" id="GO:0004124">
    <property type="term" value="F:cysteine synthase activity"/>
    <property type="evidence" value="ECO:0007669"/>
    <property type="project" value="TreeGrafter"/>
</dbReference>
<dbReference type="AlphaFoldDB" id="A0A1Y3XUS4"/>
<dbReference type="RefSeq" id="WP_094335156.1">
    <property type="nucleotide sequence ID" value="NZ_NFIE01000005.1"/>
</dbReference>
<dbReference type="OrthoDB" id="3180808at2"/>
<comment type="cofactor">
    <cofactor evidence="1 5">
        <name>pyridoxal 5'-phosphate</name>
        <dbReference type="ChEBI" id="CHEBI:597326"/>
    </cofactor>
</comment>
<organism evidence="6 7">
    <name type="scientific">[Collinsella] massiliensis</name>
    <dbReference type="NCBI Taxonomy" id="1232426"/>
    <lineage>
        <taxon>Bacteria</taxon>
        <taxon>Bacillati</taxon>
        <taxon>Actinomycetota</taxon>
        <taxon>Coriobacteriia</taxon>
        <taxon>Coriobacteriales</taxon>
        <taxon>Coriobacteriaceae</taxon>
        <taxon>Enorma</taxon>
    </lineage>
</organism>
<dbReference type="InterPro" id="IPR015421">
    <property type="entry name" value="PyrdxlP-dep_Trfase_major"/>
</dbReference>
<evidence type="ECO:0000256" key="4">
    <source>
        <dbReference type="ARBA" id="ARBA00022898"/>
    </source>
</evidence>
<comment type="similarity">
    <text evidence="2 5">Belongs to the trans-sulfuration enzymes family.</text>
</comment>
<dbReference type="Gene3D" id="3.40.640.10">
    <property type="entry name" value="Type I PLP-dependent aspartate aminotransferase-like (Major domain)"/>
    <property type="match status" value="1"/>
</dbReference>
<gene>
    <name evidence="6" type="ORF">B5G02_03190</name>
</gene>
<evidence type="ECO:0000256" key="3">
    <source>
        <dbReference type="ARBA" id="ARBA00022679"/>
    </source>
</evidence>
<evidence type="ECO:0000256" key="5">
    <source>
        <dbReference type="RuleBase" id="RU362118"/>
    </source>
</evidence>
<dbReference type="InterPro" id="IPR015424">
    <property type="entry name" value="PyrdxlP-dep_Trfase"/>
</dbReference>
<dbReference type="GO" id="GO:0005737">
    <property type="term" value="C:cytoplasm"/>
    <property type="evidence" value="ECO:0007669"/>
    <property type="project" value="TreeGrafter"/>
</dbReference>
<proteinExistence type="inferred from homology"/>
<dbReference type="Gene3D" id="3.90.1150.10">
    <property type="entry name" value="Aspartate Aminotransferase, domain 1"/>
    <property type="match status" value="1"/>
</dbReference>
<dbReference type="InterPro" id="IPR000277">
    <property type="entry name" value="Cys/Met-Metab_PyrdxlP-dep_enz"/>
</dbReference>
<protein>
    <recommendedName>
        <fullName evidence="8">Cystathionine gamma-synthase</fullName>
    </recommendedName>
</protein>
<dbReference type="GO" id="GO:0071269">
    <property type="term" value="P:L-homocysteine biosynthetic process"/>
    <property type="evidence" value="ECO:0007669"/>
    <property type="project" value="TreeGrafter"/>
</dbReference>
<dbReference type="GO" id="GO:0003961">
    <property type="term" value="F:O-acetylhomoserine aminocarboxypropyltransferase activity"/>
    <property type="evidence" value="ECO:0007669"/>
    <property type="project" value="TreeGrafter"/>
</dbReference>
<keyword evidence="7" id="KW-1185">Reference proteome</keyword>
<dbReference type="EMBL" id="NFIE01000005">
    <property type="protein sequence ID" value="OUN89232.1"/>
    <property type="molecule type" value="Genomic_DNA"/>
</dbReference>
<evidence type="ECO:0000256" key="2">
    <source>
        <dbReference type="ARBA" id="ARBA00009077"/>
    </source>
</evidence>
<keyword evidence="4 5" id="KW-0663">Pyridoxal phosphate</keyword>
<dbReference type="GO" id="GO:0019346">
    <property type="term" value="P:transsulfuration"/>
    <property type="evidence" value="ECO:0007669"/>
    <property type="project" value="InterPro"/>
</dbReference>
<comment type="caution">
    <text evidence="6">The sequence shown here is derived from an EMBL/GenBank/DDBJ whole genome shotgun (WGS) entry which is preliminary data.</text>
</comment>
<keyword evidence="3" id="KW-0808">Transferase</keyword>
<evidence type="ECO:0000256" key="1">
    <source>
        <dbReference type="ARBA" id="ARBA00001933"/>
    </source>
</evidence>
<evidence type="ECO:0000313" key="6">
    <source>
        <dbReference type="EMBL" id="OUN89232.1"/>
    </source>
</evidence>